<reference evidence="2 3" key="1">
    <citation type="journal article" date="2015" name="Nature">
        <title>rRNA introns, odd ribosomes, and small enigmatic genomes across a large radiation of phyla.</title>
        <authorList>
            <person name="Brown C.T."/>
            <person name="Hug L.A."/>
            <person name="Thomas B.C."/>
            <person name="Sharon I."/>
            <person name="Castelle C.J."/>
            <person name="Singh A."/>
            <person name="Wilkins M.J."/>
            <person name="Williams K.H."/>
            <person name="Banfield J.F."/>
        </authorList>
    </citation>
    <scope>NUCLEOTIDE SEQUENCE [LARGE SCALE GENOMIC DNA]</scope>
</reference>
<name>A0A0G0YTE5_9BACT</name>
<protein>
    <submittedName>
        <fullName evidence="2">Uncharacterized protein</fullName>
    </submittedName>
</protein>
<accession>A0A0G0YTE5</accession>
<evidence type="ECO:0000256" key="1">
    <source>
        <dbReference type="SAM" id="MobiDB-lite"/>
    </source>
</evidence>
<comment type="caution">
    <text evidence="2">The sequence shown here is derived from an EMBL/GenBank/DDBJ whole genome shotgun (WGS) entry which is preliminary data.</text>
</comment>
<evidence type="ECO:0000313" key="3">
    <source>
        <dbReference type="Proteomes" id="UP000034493"/>
    </source>
</evidence>
<organism evidence="2 3">
    <name type="scientific">Candidatus Curtissbacteria bacterium GW2011_GWA2_41_24</name>
    <dbReference type="NCBI Taxonomy" id="1618411"/>
    <lineage>
        <taxon>Bacteria</taxon>
        <taxon>Candidatus Curtissiibacteriota</taxon>
    </lineage>
</organism>
<gene>
    <name evidence="2" type="ORF">UU56_C0017G0023</name>
</gene>
<dbReference type="Proteomes" id="UP000034493">
    <property type="component" value="Unassembled WGS sequence"/>
</dbReference>
<dbReference type="EMBL" id="LCBC01000017">
    <property type="protein sequence ID" value="KKS03688.1"/>
    <property type="molecule type" value="Genomic_DNA"/>
</dbReference>
<dbReference type="AlphaFoldDB" id="A0A0G0YTE5"/>
<evidence type="ECO:0000313" key="2">
    <source>
        <dbReference type="EMBL" id="KKS03688.1"/>
    </source>
</evidence>
<proteinExistence type="predicted"/>
<sequence>MGRREVEPMSSPPEGFFSRLEDGWDGDESTGVPEEQITRFSNNHHRIGQHPDESLPRPPIGMGRDTTL</sequence>
<feature type="region of interest" description="Disordered" evidence="1">
    <location>
        <begin position="1"/>
        <end position="68"/>
    </location>
</feature>